<sequence>MKKYTIMFIIAAGMVFSSGSTLFAEGAQEDEDFRDNPYQTVTVSGKIYASFSGFPELKGDDGKTYRLMFPMFLADSLELSNGESVSVEGFSAPANWRPTRNPSDAVYLRLVKATIDGQTYDLSRFYGHMGPGGPGRFHEGWGCFESGYDDSNHMVPAPGMGGYRRR</sequence>
<dbReference type="AlphaFoldDB" id="E1R6Q1"/>
<keyword evidence="3" id="KW-1185">Reference proteome</keyword>
<evidence type="ECO:0000256" key="1">
    <source>
        <dbReference type="SAM" id="SignalP"/>
    </source>
</evidence>
<feature type="signal peptide" evidence="1">
    <location>
        <begin position="1"/>
        <end position="23"/>
    </location>
</feature>
<proteinExistence type="predicted"/>
<organism evidence="2 3">
    <name type="scientific">Sediminispirochaeta smaragdinae (strain DSM 11293 / JCM 15392 / SEBR 4228)</name>
    <name type="common">Spirochaeta smaragdinae</name>
    <dbReference type="NCBI Taxonomy" id="573413"/>
    <lineage>
        <taxon>Bacteria</taxon>
        <taxon>Pseudomonadati</taxon>
        <taxon>Spirochaetota</taxon>
        <taxon>Spirochaetia</taxon>
        <taxon>Spirochaetales</taxon>
        <taxon>Spirochaetaceae</taxon>
        <taxon>Sediminispirochaeta</taxon>
    </lineage>
</organism>
<keyword evidence="1" id="KW-0732">Signal</keyword>
<evidence type="ECO:0000313" key="2">
    <source>
        <dbReference type="EMBL" id="ADK79183.1"/>
    </source>
</evidence>
<feature type="chain" id="PRO_5003150490" evidence="1">
    <location>
        <begin position="24"/>
        <end position="166"/>
    </location>
</feature>
<name>E1R6Q1_SEDSS</name>
<dbReference type="RefSeq" id="WP_013252647.1">
    <property type="nucleotide sequence ID" value="NC_014364.1"/>
</dbReference>
<accession>E1R6Q1</accession>
<protein>
    <submittedName>
        <fullName evidence="2">Uncharacterized protein</fullName>
    </submittedName>
</protein>
<dbReference type="HOGENOM" id="CLU_1601676_0_0_12"/>
<gene>
    <name evidence="2" type="ordered locus">Spirs_0023</name>
</gene>
<reference evidence="2 3" key="1">
    <citation type="journal article" date="2010" name="Stand. Genomic Sci.">
        <title>Complete genome sequence of Spirochaeta smaragdinae type strain (SEBR 4228).</title>
        <authorList>
            <person name="Mavromatis K."/>
            <person name="Yasawong M."/>
            <person name="Chertkov O."/>
            <person name="Lapidus A."/>
            <person name="Lucas S."/>
            <person name="Nolan M."/>
            <person name="Del Rio T.G."/>
            <person name="Tice H."/>
            <person name="Cheng J.F."/>
            <person name="Pitluck S."/>
            <person name="Liolios K."/>
            <person name="Ivanova N."/>
            <person name="Tapia R."/>
            <person name="Han C."/>
            <person name="Bruce D."/>
            <person name="Goodwin L."/>
            <person name="Pati A."/>
            <person name="Chen A."/>
            <person name="Palaniappan K."/>
            <person name="Land M."/>
            <person name="Hauser L."/>
            <person name="Chang Y.J."/>
            <person name="Jeffries C.D."/>
            <person name="Detter J.C."/>
            <person name="Rohde M."/>
            <person name="Brambilla E."/>
            <person name="Spring S."/>
            <person name="Goker M."/>
            <person name="Sikorski J."/>
            <person name="Woyke T."/>
            <person name="Bristow J."/>
            <person name="Eisen J.A."/>
            <person name="Markowitz V."/>
            <person name="Hugenholtz P."/>
            <person name="Klenk H.P."/>
            <person name="Kyrpides N.C."/>
        </authorList>
    </citation>
    <scope>NUCLEOTIDE SEQUENCE [LARGE SCALE GENOMIC DNA]</scope>
    <source>
        <strain evidence="3">DSM 11293 / JCM 15392 / SEBR 4228</strain>
    </source>
</reference>
<dbReference type="EMBL" id="CP002116">
    <property type="protein sequence ID" value="ADK79183.1"/>
    <property type="molecule type" value="Genomic_DNA"/>
</dbReference>
<dbReference type="OrthoDB" id="9822183at2"/>
<dbReference type="Proteomes" id="UP000002318">
    <property type="component" value="Chromosome"/>
</dbReference>
<dbReference type="KEGG" id="ssm:Spirs_0023"/>
<evidence type="ECO:0000313" key="3">
    <source>
        <dbReference type="Proteomes" id="UP000002318"/>
    </source>
</evidence>